<name>A0A0C3P2G0_PISTI</name>
<proteinExistence type="predicted"/>
<protein>
    <submittedName>
        <fullName evidence="2">Uncharacterized protein</fullName>
    </submittedName>
</protein>
<feature type="region of interest" description="Disordered" evidence="1">
    <location>
        <begin position="117"/>
        <end position="167"/>
    </location>
</feature>
<organism evidence="2 3">
    <name type="scientific">Pisolithus tinctorius Marx 270</name>
    <dbReference type="NCBI Taxonomy" id="870435"/>
    <lineage>
        <taxon>Eukaryota</taxon>
        <taxon>Fungi</taxon>
        <taxon>Dikarya</taxon>
        <taxon>Basidiomycota</taxon>
        <taxon>Agaricomycotina</taxon>
        <taxon>Agaricomycetes</taxon>
        <taxon>Agaricomycetidae</taxon>
        <taxon>Boletales</taxon>
        <taxon>Sclerodermatineae</taxon>
        <taxon>Pisolithaceae</taxon>
        <taxon>Pisolithus</taxon>
    </lineage>
</organism>
<keyword evidence="3" id="KW-1185">Reference proteome</keyword>
<dbReference type="Proteomes" id="UP000054217">
    <property type="component" value="Unassembled WGS sequence"/>
</dbReference>
<accession>A0A0C3P2G0</accession>
<feature type="region of interest" description="Disordered" evidence="1">
    <location>
        <begin position="230"/>
        <end position="253"/>
    </location>
</feature>
<evidence type="ECO:0000313" key="2">
    <source>
        <dbReference type="EMBL" id="KIO07225.1"/>
    </source>
</evidence>
<dbReference type="OrthoDB" id="3059771at2759"/>
<evidence type="ECO:0000256" key="1">
    <source>
        <dbReference type="SAM" id="MobiDB-lite"/>
    </source>
</evidence>
<dbReference type="EMBL" id="KN831961">
    <property type="protein sequence ID" value="KIO07225.1"/>
    <property type="molecule type" value="Genomic_DNA"/>
</dbReference>
<reference evidence="3" key="2">
    <citation type="submission" date="2015-01" db="EMBL/GenBank/DDBJ databases">
        <title>Evolutionary Origins and Diversification of the Mycorrhizal Mutualists.</title>
        <authorList>
            <consortium name="DOE Joint Genome Institute"/>
            <consortium name="Mycorrhizal Genomics Consortium"/>
            <person name="Kohler A."/>
            <person name="Kuo A."/>
            <person name="Nagy L.G."/>
            <person name="Floudas D."/>
            <person name="Copeland A."/>
            <person name="Barry K.W."/>
            <person name="Cichocki N."/>
            <person name="Veneault-Fourrey C."/>
            <person name="LaButti K."/>
            <person name="Lindquist E.A."/>
            <person name="Lipzen A."/>
            <person name="Lundell T."/>
            <person name="Morin E."/>
            <person name="Murat C."/>
            <person name="Riley R."/>
            <person name="Ohm R."/>
            <person name="Sun H."/>
            <person name="Tunlid A."/>
            <person name="Henrissat B."/>
            <person name="Grigoriev I.V."/>
            <person name="Hibbett D.S."/>
            <person name="Martin F."/>
        </authorList>
    </citation>
    <scope>NUCLEOTIDE SEQUENCE [LARGE SCALE GENOMIC DNA]</scope>
    <source>
        <strain evidence="3">Marx 270</strain>
    </source>
</reference>
<evidence type="ECO:0000313" key="3">
    <source>
        <dbReference type="Proteomes" id="UP000054217"/>
    </source>
</evidence>
<dbReference type="AlphaFoldDB" id="A0A0C3P2G0"/>
<sequence length="444" mass="49774">MDAPLSPRLPFATTLRLPGSTRKRPYPSTERRLKHAARYATISAAFKRIFHRTESAFIKVLDEAATHRNTTRRAENAPQRKRRNPPVHYARSFCGTSSSGFIDTNRVSNLRTIKKRVEQKGPREHTKRRACVAGHRSSTSAPSEHAANIKPLKIVPKRRTGHESELTASRSVLGNTAEEEESGHTVVPAAVPVAAVPCQSSDGMNPTTLNDDGGADFHVTASPLQRPALRNEELERSPPPMLRNLSPDLEDSTDESDYEYLMNEPKITFYVAGDLSLIIYTPRSDITLWDGRKGEYYSFPSQLFIRCMKQEKFNIWKAPTVTHIDLTCSTIPVTGQYKPKRTSQLYTSYKGARLENANNEPAVVKAKDGVHIDKSWQPVQDKDGVCGWFANVWTPIPMSLFDRVESKVFIMRGGVSVQSGADEITMRAELNFSVSVLLREEYMA</sequence>
<gene>
    <name evidence="2" type="ORF">M404DRAFT_998632</name>
</gene>
<dbReference type="HOGENOM" id="CLU_616944_0_0_1"/>
<reference evidence="2 3" key="1">
    <citation type="submission" date="2014-04" db="EMBL/GenBank/DDBJ databases">
        <authorList>
            <consortium name="DOE Joint Genome Institute"/>
            <person name="Kuo A."/>
            <person name="Kohler A."/>
            <person name="Costa M.D."/>
            <person name="Nagy L.G."/>
            <person name="Floudas D."/>
            <person name="Copeland A."/>
            <person name="Barry K.W."/>
            <person name="Cichocki N."/>
            <person name="Veneault-Fourrey C."/>
            <person name="LaButti K."/>
            <person name="Lindquist E.A."/>
            <person name="Lipzen A."/>
            <person name="Lundell T."/>
            <person name="Morin E."/>
            <person name="Murat C."/>
            <person name="Sun H."/>
            <person name="Tunlid A."/>
            <person name="Henrissat B."/>
            <person name="Grigoriev I.V."/>
            <person name="Hibbett D.S."/>
            <person name="Martin F."/>
            <person name="Nordberg H.P."/>
            <person name="Cantor M.N."/>
            <person name="Hua S.X."/>
        </authorList>
    </citation>
    <scope>NUCLEOTIDE SEQUENCE [LARGE SCALE GENOMIC DNA]</scope>
    <source>
        <strain evidence="2 3">Marx 270</strain>
    </source>
</reference>
<feature type="region of interest" description="Disordered" evidence="1">
    <location>
        <begin position="67"/>
        <end position="88"/>
    </location>
</feature>
<feature type="region of interest" description="Disordered" evidence="1">
    <location>
        <begin position="1"/>
        <end position="32"/>
    </location>
</feature>
<dbReference type="InParanoid" id="A0A0C3P2G0"/>